<dbReference type="PIRSF" id="PIRSF006487">
    <property type="entry name" value="GcvT"/>
    <property type="match status" value="1"/>
</dbReference>
<sequence length="290" mass="30526">MPSTLLPDRAVLKVTGDDHVSFLHGLITNDVEHLGNDEARFSGLLSPQGKILFDFFVVRHGDTHFIDAPKAQADALLKRLTMYKLRAKVDVADVSDKTAAGAIWGEDASAWAKANGGLAYADPRLPELGSRILISAAAAPAVTATPEDYAAHRIALAVPEGGADYAFSDAFPHEACFDFLHGMDFKKGCFVGQEVVSRMQHRGTARTRVLSVTASADLPEGGADIVAGGFPVGRLGSVHGAHGVALARIDRVRDALAKGLALTVGAADVDLTVPHWATYSLEPEPAGDAA</sequence>
<dbReference type="InterPro" id="IPR027266">
    <property type="entry name" value="TrmE/GcvT-like"/>
</dbReference>
<dbReference type="PANTHER" id="PTHR22602:SF0">
    <property type="entry name" value="TRANSFERASE CAF17, MITOCHONDRIAL-RELATED"/>
    <property type="match status" value="1"/>
</dbReference>
<protein>
    <submittedName>
        <fullName evidence="4">Folate-binding protein YgfZ</fullName>
    </submittedName>
</protein>
<proteinExistence type="predicted"/>
<dbReference type="InterPro" id="IPR057460">
    <property type="entry name" value="CAF17_C"/>
</dbReference>
<reference evidence="4 5" key="1">
    <citation type="submission" date="2020-12" db="EMBL/GenBank/DDBJ databases">
        <title>Revised draft genomes of Rhodomicrobium vannielii ATCC 17100 and Rhodomicrobium udaipurense JA643.</title>
        <authorList>
            <person name="Conners E.M."/>
            <person name="Davenport E.J."/>
            <person name="Bose A."/>
        </authorList>
    </citation>
    <scope>NUCLEOTIDE SEQUENCE [LARGE SCALE GENOMIC DNA]</scope>
    <source>
        <strain evidence="4 5">JA643</strain>
    </source>
</reference>
<dbReference type="Pfam" id="PF25455">
    <property type="entry name" value="Beta-barrel_CAF17_C"/>
    <property type="match status" value="1"/>
</dbReference>
<dbReference type="AlphaFoldDB" id="A0A8I1KL01"/>
<keyword evidence="1" id="KW-0809">Transit peptide</keyword>
<dbReference type="RefSeq" id="WP_037238586.1">
    <property type="nucleotide sequence ID" value="NZ_JAEMUK010000007.1"/>
</dbReference>
<dbReference type="GO" id="GO:0016226">
    <property type="term" value="P:iron-sulfur cluster assembly"/>
    <property type="evidence" value="ECO:0007669"/>
    <property type="project" value="TreeGrafter"/>
</dbReference>
<evidence type="ECO:0000313" key="5">
    <source>
        <dbReference type="Proteomes" id="UP000623250"/>
    </source>
</evidence>
<dbReference type="InterPro" id="IPR006222">
    <property type="entry name" value="GCVT_N"/>
</dbReference>
<dbReference type="Gene3D" id="3.30.1360.120">
    <property type="entry name" value="Probable tRNA modification gtpase trme, domain 1"/>
    <property type="match status" value="2"/>
</dbReference>
<accession>A0A8I1KL01</accession>
<name>A0A8I1KL01_9HYPH</name>
<gene>
    <name evidence="4" type="ORF">JDN41_03375</name>
</gene>
<evidence type="ECO:0000259" key="3">
    <source>
        <dbReference type="Pfam" id="PF25455"/>
    </source>
</evidence>
<dbReference type="PANTHER" id="PTHR22602">
    <property type="entry name" value="TRANSFERASE CAF17, MITOCHONDRIAL-RELATED"/>
    <property type="match status" value="1"/>
</dbReference>
<feature type="domain" description="CAF17 C-terminal" evidence="3">
    <location>
        <begin position="206"/>
        <end position="278"/>
    </location>
</feature>
<feature type="domain" description="GCVT N-terminal" evidence="2">
    <location>
        <begin position="12"/>
        <end position="110"/>
    </location>
</feature>
<dbReference type="EMBL" id="JAEMUK010000007">
    <property type="protein sequence ID" value="MBJ7542593.1"/>
    <property type="molecule type" value="Genomic_DNA"/>
</dbReference>
<evidence type="ECO:0000259" key="2">
    <source>
        <dbReference type="Pfam" id="PF01571"/>
    </source>
</evidence>
<keyword evidence="5" id="KW-1185">Reference proteome</keyword>
<dbReference type="InterPro" id="IPR017703">
    <property type="entry name" value="YgfZ/GCV_T_CS"/>
</dbReference>
<dbReference type="InterPro" id="IPR045179">
    <property type="entry name" value="YgfZ/GcvT"/>
</dbReference>
<comment type="caution">
    <text evidence="4">The sequence shown here is derived from an EMBL/GenBank/DDBJ whole genome shotgun (WGS) entry which is preliminary data.</text>
</comment>
<organism evidence="4 5">
    <name type="scientific">Rhodomicrobium udaipurense</name>
    <dbReference type="NCBI Taxonomy" id="1202716"/>
    <lineage>
        <taxon>Bacteria</taxon>
        <taxon>Pseudomonadati</taxon>
        <taxon>Pseudomonadota</taxon>
        <taxon>Alphaproteobacteria</taxon>
        <taxon>Hyphomicrobiales</taxon>
        <taxon>Hyphomicrobiaceae</taxon>
        <taxon>Rhodomicrobium</taxon>
    </lineage>
</organism>
<dbReference type="NCBIfam" id="TIGR03317">
    <property type="entry name" value="ygfZ_signature"/>
    <property type="match status" value="1"/>
</dbReference>
<dbReference type="SUPFAM" id="SSF103025">
    <property type="entry name" value="Folate-binding domain"/>
    <property type="match status" value="1"/>
</dbReference>
<evidence type="ECO:0000256" key="1">
    <source>
        <dbReference type="ARBA" id="ARBA00022946"/>
    </source>
</evidence>
<dbReference type="Pfam" id="PF01571">
    <property type="entry name" value="GCV_T"/>
    <property type="match status" value="1"/>
</dbReference>
<dbReference type="Proteomes" id="UP000623250">
    <property type="component" value="Unassembled WGS sequence"/>
</dbReference>
<evidence type="ECO:0000313" key="4">
    <source>
        <dbReference type="EMBL" id="MBJ7542593.1"/>
    </source>
</evidence>